<accession>A0A250YKV4</accession>
<keyword evidence="17" id="KW-1185">Reference proteome</keyword>
<evidence type="ECO:0000313" key="17">
    <source>
        <dbReference type="Proteomes" id="UP001732720"/>
    </source>
</evidence>
<dbReference type="Pfam" id="PF25914">
    <property type="entry name" value="RNF6_N"/>
    <property type="match status" value="1"/>
</dbReference>
<keyword evidence="6" id="KW-0479">Metal-binding</keyword>
<evidence type="ECO:0000256" key="13">
    <source>
        <dbReference type="SAM" id="MobiDB-lite"/>
    </source>
</evidence>
<evidence type="ECO:0000256" key="9">
    <source>
        <dbReference type="ARBA" id="ARBA00022833"/>
    </source>
</evidence>
<evidence type="ECO:0000256" key="6">
    <source>
        <dbReference type="ARBA" id="ARBA00022723"/>
    </source>
</evidence>
<dbReference type="Proteomes" id="UP001732720">
    <property type="component" value="Chromosome 10"/>
</dbReference>
<comment type="similarity">
    <text evidence="11">Belongs to the RNF12 family.</text>
</comment>
<evidence type="ECO:0000256" key="2">
    <source>
        <dbReference type="ARBA" id="ARBA00004123"/>
    </source>
</evidence>
<evidence type="ECO:0000256" key="8">
    <source>
        <dbReference type="ARBA" id="ARBA00022786"/>
    </source>
</evidence>
<sequence length="681" mass="76961">MNQSRSRPDGSGEETSSQDHNHHENERRRQQERLHREEAYYQFINELNDEDYRLMRDHNLLGTPGEITSEELQQRLDGVKEQLASQPDLRNGTNYRDSEIPRESSNEDSLLEWLNTFHRTGNATRSGQNGNQTWRAVSRTNPNSGEFQFSLEIHINHENREFEIHGEDYMGIPRSDTSRNHTRNRQQRSTSPVARRTRSQTSVNFSGGSTSIPRTRLGSRGQNLVEGSFSTLGRNGIGRTTGIPGISAPHASLNSHTNQLGGRELRQREGQRFGAAHVWENGARTNVTVRNTNQRLEPIRLRSTFSSRSRSPIQRQSGTSFRNSQRESRPLQQTIRRSVRRRGITQVLFEQNRERQGIAYTPFSNSRLVSRITVEEGEESSRSSTAIRQHPTITLDLQVRRIRSGENRDRDSIANRTRSRVGLAENTVTVESNSGGFRRTISRLERSGIRTYVSTITVPLRRISENELVEPSSVALRSVLRQVMTGFGELSSLMEAESESETQRNGQHIAEMHSEMSNVVVGNGSSQNSEDSSQDRIAPEDSSAMPGENDTTQPQVQNSDDRGGRQLQNSNNLVENGTLPILRLAHFFLLNEGDDDDPVRGLTKEQIDNLSTRSYEHNGIDSEIGKICSVCISDYVTGNKLRQLPCMHEFHIHCIDRWLSENCTCPICRQPVLGSGVANNG</sequence>
<comment type="catalytic activity">
    <reaction evidence="1">
        <text>S-ubiquitinyl-[E2 ubiquitin-conjugating enzyme]-L-cysteine + [acceptor protein]-L-lysine = [E2 ubiquitin-conjugating enzyme]-L-cysteine + N(6)-ubiquitinyl-[acceptor protein]-L-lysine.</text>
        <dbReference type="EC" id="2.3.2.27"/>
    </reaction>
</comment>
<dbReference type="PROSITE" id="PS50089">
    <property type="entry name" value="ZF_RING_2"/>
    <property type="match status" value="1"/>
</dbReference>
<dbReference type="RefSeq" id="XP_020011768.1">
    <property type="nucleotide sequence ID" value="XM_020156179.1"/>
</dbReference>
<feature type="compositionally biased region" description="Polar residues" evidence="13">
    <location>
        <begin position="199"/>
        <end position="213"/>
    </location>
</feature>
<dbReference type="CDD" id="cd16673">
    <property type="entry name" value="RING-H2_RNF6"/>
    <property type="match status" value="1"/>
</dbReference>
<feature type="compositionally biased region" description="Polar residues" evidence="13">
    <location>
        <begin position="549"/>
        <end position="558"/>
    </location>
</feature>
<keyword evidence="7 12" id="KW-0863">Zinc-finger</keyword>
<feature type="region of interest" description="Disordered" evidence="13">
    <location>
        <begin position="168"/>
        <end position="222"/>
    </location>
</feature>
<evidence type="ECO:0000313" key="20">
    <source>
        <dbReference type="RefSeq" id="XP_020011773.1"/>
    </source>
</evidence>
<dbReference type="FunFam" id="3.30.40.10:FF:000054">
    <property type="entry name" value="E3 ubiquitin-protein ligase RLIM isoform X1"/>
    <property type="match status" value="1"/>
</dbReference>
<reference evidence="16" key="2">
    <citation type="submission" date="2023-09" db="UniProtKB">
        <authorList>
            <consortium name="Ensembl"/>
        </authorList>
    </citation>
    <scope>IDENTIFICATION</scope>
</reference>
<dbReference type="Ensembl" id="ENSCCNT00000029808.1">
    <property type="protein sequence ID" value="ENSCCNP00000023327.1"/>
    <property type="gene ID" value="ENSCCNG00000022920.1"/>
</dbReference>
<protein>
    <recommendedName>
        <fullName evidence="4">RING-type E3 ubiquitin transferase</fullName>
        <ecNumber evidence="4">2.3.2.27</ecNumber>
    </recommendedName>
</protein>
<evidence type="ECO:0000256" key="4">
    <source>
        <dbReference type="ARBA" id="ARBA00012483"/>
    </source>
</evidence>
<dbReference type="GO" id="GO:0005634">
    <property type="term" value="C:nucleus"/>
    <property type="evidence" value="ECO:0007669"/>
    <property type="project" value="UniProtKB-SubCell"/>
</dbReference>
<gene>
    <name evidence="15" type="primary">RNF6</name>
    <name evidence="16 18 19 20 21 22" type="synonym">Rnf6</name>
</gene>
<evidence type="ECO:0000313" key="16">
    <source>
        <dbReference type="Ensembl" id="ENSCCNP00000023327.1"/>
    </source>
</evidence>
<dbReference type="PANTHER" id="PTHR45931:SF2">
    <property type="entry name" value="E3 UBIQUITIN-PROTEIN LIGASE RNF6"/>
    <property type="match status" value="1"/>
</dbReference>
<evidence type="ECO:0000256" key="7">
    <source>
        <dbReference type="ARBA" id="ARBA00022771"/>
    </source>
</evidence>
<feature type="region of interest" description="Disordered" evidence="13">
    <location>
        <begin position="81"/>
        <end position="107"/>
    </location>
</feature>
<proteinExistence type="inferred from homology"/>
<dbReference type="RefSeq" id="XP_020011783.1">
    <property type="nucleotide sequence ID" value="XM_020156194.1"/>
</dbReference>
<evidence type="ECO:0000256" key="11">
    <source>
        <dbReference type="ARBA" id="ARBA00038418"/>
    </source>
</evidence>
<dbReference type="RefSeq" id="XP_020011791.1">
    <property type="nucleotide sequence ID" value="XM_020156202.1"/>
</dbReference>
<feature type="compositionally biased region" description="Basic and acidic residues" evidence="13">
    <location>
        <begin position="96"/>
        <end position="105"/>
    </location>
</feature>
<organism evidence="15">
    <name type="scientific">Castor canadensis</name>
    <name type="common">American beaver</name>
    <dbReference type="NCBI Taxonomy" id="51338"/>
    <lineage>
        <taxon>Eukaryota</taxon>
        <taxon>Metazoa</taxon>
        <taxon>Chordata</taxon>
        <taxon>Craniata</taxon>
        <taxon>Vertebrata</taxon>
        <taxon>Euteleostomi</taxon>
        <taxon>Mammalia</taxon>
        <taxon>Eutheria</taxon>
        <taxon>Euarchontoglires</taxon>
        <taxon>Glires</taxon>
        <taxon>Rodentia</taxon>
        <taxon>Castorimorpha</taxon>
        <taxon>Castoridae</taxon>
        <taxon>Castor</taxon>
    </lineage>
</organism>
<dbReference type="InterPro" id="IPR013083">
    <property type="entry name" value="Znf_RING/FYVE/PHD"/>
</dbReference>
<dbReference type="GO" id="GO:0016567">
    <property type="term" value="P:protein ubiquitination"/>
    <property type="evidence" value="ECO:0007669"/>
    <property type="project" value="TreeGrafter"/>
</dbReference>
<dbReference type="RefSeq" id="XP_020011761.1">
    <property type="nucleotide sequence ID" value="XM_020156172.1"/>
</dbReference>
<evidence type="ECO:0000313" key="22">
    <source>
        <dbReference type="RefSeq" id="XP_020011791.1"/>
    </source>
</evidence>
<dbReference type="GO" id="GO:0006511">
    <property type="term" value="P:ubiquitin-dependent protein catabolic process"/>
    <property type="evidence" value="ECO:0007669"/>
    <property type="project" value="TreeGrafter"/>
</dbReference>
<dbReference type="InterPro" id="IPR001841">
    <property type="entry name" value="Znf_RING"/>
</dbReference>
<evidence type="ECO:0000256" key="1">
    <source>
        <dbReference type="ARBA" id="ARBA00000900"/>
    </source>
</evidence>
<dbReference type="PANTHER" id="PTHR45931">
    <property type="entry name" value="SI:CH211-59O9.10"/>
    <property type="match status" value="1"/>
</dbReference>
<evidence type="ECO:0000256" key="10">
    <source>
        <dbReference type="ARBA" id="ARBA00023242"/>
    </source>
</evidence>
<name>A0A250YKV4_CASCN</name>
<evidence type="ECO:0000256" key="3">
    <source>
        <dbReference type="ARBA" id="ARBA00004906"/>
    </source>
</evidence>
<keyword evidence="10" id="KW-0539">Nucleus</keyword>
<evidence type="ECO:0000256" key="12">
    <source>
        <dbReference type="PROSITE-ProRule" id="PRU00175"/>
    </source>
</evidence>
<dbReference type="AlphaFoldDB" id="A0A250YKV4"/>
<evidence type="ECO:0000313" key="18">
    <source>
        <dbReference type="RefSeq" id="XP_020011761.1"/>
    </source>
</evidence>
<keyword evidence="5" id="KW-0808">Transferase</keyword>
<keyword evidence="8" id="KW-0833">Ubl conjugation pathway</keyword>
<dbReference type="GO" id="GO:0045893">
    <property type="term" value="P:positive regulation of DNA-templated transcription"/>
    <property type="evidence" value="ECO:0007669"/>
    <property type="project" value="TreeGrafter"/>
</dbReference>
<dbReference type="InterPro" id="IPR058896">
    <property type="entry name" value="RNF6/12_N"/>
</dbReference>
<evidence type="ECO:0000259" key="14">
    <source>
        <dbReference type="PROSITE" id="PS50089"/>
    </source>
</evidence>
<feature type="compositionally biased region" description="Basic and acidic residues" evidence="13">
    <location>
        <begin position="17"/>
        <end position="33"/>
    </location>
</feature>
<feature type="domain" description="RING-type" evidence="14">
    <location>
        <begin position="628"/>
        <end position="669"/>
    </location>
</feature>
<dbReference type="GO" id="GO:0008270">
    <property type="term" value="F:zinc ion binding"/>
    <property type="evidence" value="ECO:0007669"/>
    <property type="project" value="UniProtKB-KW"/>
</dbReference>
<comment type="subcellular location">
    <subcellularLocation>
        <location evidence="2">Nucleus</location>
    </subcellularLocation>
</comment>
<dbReference type="SUPFAM" id="SSF57850">
    <property type="entry name" value="RING/U-box"/>
    <property type="match status" value="1"/>
</dbReference>
<dbReference type="EMBL" id="GFFW01000604">
    <property type="protein sequence ID" value="JAV44184.1"/>
    <property type="molecule type" value="Transcribed_RNA"/>
</dbReference>
<reference evidence="18 19" key="3">
    <citation type="submission" date="2025-04" db="UniProtKB">
        <authorList>
            <consortium name="RefSeq"/>
        </authorList>
    </citation>
    <scope>IDENTIFICATION</scope>
    <source>
        <tissue evidence="18 19">Leukocyte</tissue>
    </source>
</reference>
<dbReference type="OrthoDB" id="8062037at2759"/>
<dbReference type="Pfam" id="PF13639">
    <property type="entry name" value="zf-RING_2"/>
    <property type="match status" value="1"/>
</dbReference>
<dbReference type="GeneID" id="109681408"/>
<dbReference type="CTD" id="6049"/>
<feature type="compositionally biased region" description="Basic and acidic residues" evidence="13">
    <location>
        <begin position="1"/>
        <end position="10"/>
    </location>
</feature>
<reference evidence="15" key="1">
    <citation type="journal article" date="2017" name="G3 (Bethesda)">
        <title>De Novo Genome and Transcriptome Assembly of the Canadian Beaver (Castor canadensis).</title>
        <authorList>
            <person name="Lok S."/>
            <person name="Paton T.A."/>
            <person name="Wang Z."/>
            <person name="Kaur G."/>
            <person name="Walker S."/>
            <person name="Yuen R.K."/>
            <person name="Sung W.W."/>
            <person name="Whitney J."/>
            <person name="Buchanan J.A."/>
            <person name="Trost B."/>
            <person name="Singh N."/>
            <person name="Apresto B."/>
            <person name="Chen N."/>
            <person name="Coole M."/>
            <person name="Dawson T.J."/>
            <person name="Ho K.Y."/>
            <person name="Hu Z."/>
            <person name="Pullenayegum S."/>
            <person name="Samler K."/>
            <person name="Shipstone A."/>
            <person name="Tsoi F."/>
            <person name="Wang T."/>
            <person name="Pereira S.L."/>
            <person name="Rostami P."/>
            <person name="Ryan C.A."/>
            <person name="Tong A.H."/>
            <person name="Ng K."/>
            <person name="Sundaravadanam Y."/>
            <person name="Simpson J.T."/>
            <person name="Lim B.K."/>
            <person name="Engstrom M.D."/>
            <person name="Dutton C.J."/>
            <person name="Kerr K.C."/>
            <person name="Franke M."/>
            <person name="Rapley W."/>
            <person name="Wintle R.F."/>
            <person name="Scherer S.W."/>
        </authorList>
    </citation>
    <scope>NUCLEOTIDE SEQUENCE</scope>
    <source>
        <strain evidence="15">Ward</strain>
        <tissue evidence="15">Leukocyte</tissue>
    </source>
</reference>
<dbReference type="GO" id="GO:0061630">
    <property type="term" value="F:ubiquitin protein ligase activity"/>
    <property type="evidence" value="ECO:0007669"/>
    <property type="project" value="UniProtKB-EC"/>
</dbReference>
<dbReference type="KEGG" id="ccan:109681408"/>
<feature type="region of interest" description="Disordered" evidence="13">
    <location>
        <begin position="1"/>
        <end position="33"/>
    </location>
</feature>
<feature type="region of interest" description="Disordered" evidence="13">
    <location>
        <begin position="302"/>
        <end position="337"/>
    </location>
</feature>
<feature type="region of interest" description="Disordered" evidence="13">
    <location>
        <begin position="520"/>
        <end position="572"/>
    </location>
</feature>
<evidence type="ECO:0000256" key="5">
    <source>
        <dbReference type="ARBA" id="ARBA00022679"/>
    </source>
</evidence>
<dbReference type="SMART" id="SM00184">
    <property type="entry name" value="RING"/>
    <property type="match status" value="1"/>
</dbReference>
<keyword evidence="9" id="KW-0862">Zinc</keyword>
<evidence type="ECO:0000313" key="21">
    <source>
        <dbReference type="RefSeq" id="XP_020011783.1"/>
    </source>
</evidence>
<evidence type="ECO:0000313" key="15">
    <source>
        <dbReference type="EMBL" id="JAV44184.1"/>
    </source>
</evidence>
<dbReference type="EC" id="2.3.2.27" evidence="4"/>
<dbReference type="InterPro" id="IPR051834">
    <property type="entry name" value="RING_finger_E3_ligase"/>
</dbReference>
<evidence type="ECO:0000313" key="19">
    <source>
        <dbReference type="RefSeq" id="XP_020011768.1"/>
    </source>
</evidence>
<dbReference type="Gene3D" id="3.30.40.10">
    <property type="entry name" value="Zinc/RING finger domain, C3HC4 (zinc finger)"/>
    <property type="match status" value="1"/>
</dbReference>
<comment type="pathway">
    <text evidence="3">Protein modification; protein ubiquitination.</text>
</comment>
<dbReference type="RefSeq" id="XP_020011773.1">
    <property type="nucleotide sequence ID" value="XM_020156184.1"/>
</dbReference>
<feature type="compositionally biased region" description="Low complexity" evidence="13">
    <location>
        <begin position="302"/>
        <end position="317"/>
    </location>
</feature>